<reference evidence="2" key="1">
    <citation type="submission" date="2009-07" db="EMBL/GenBank/DDBJ databases">
        <authorList>
            <person name="Weinstock G."/>
            <person name="Sodergren E."/>
            <person name="Clifton S."/>
            <person name="Fulton L."/>
            <person name="Fulton B."/>
            <person name="Courtney L."/>
            <person name="Fronick C."/>
            <person name="Harrison M."/>
            <person name="Strong C."/>
            <person name="Farmer C."/>
            <person name="Delahaunty K."/>
            <person name="Markovic C."/>
            <person name="Hall O."/>
            <person name="Minx P."/>
            <person name="Tomlinson C."/>
            <person name="Mitreva M."/>
            <person name="Nelson J."/>
            <person name="Hou S."/>
            <person name="Wollam A."/>
            <person name="Pepin K.H."/>
            <person name="Johnson M."/>
            <person name="Bhonagiri V."/>
            <person name="Nash W.E."/>
            <person name="Warren W."/>
            <person name="Chinwalla A."/>
            <person name="Mardis E.R."/>
            <person name="Wilson R.K."/>
        </authorList>
    </citation>
    <scope>NUCLEOTIDE SEQUENCE [LARGE SCALE GENOMIC DNA]</scope>
    <source>
        <strain evidence="2">ATCC 29256</strain>
    </source>
</reference>
<dbReference type="Proteomes" id="UP000005365">
    <property type="component" value="Unassembled WGS sequence"/>
</dbReference>
<comment type="caution">
    <text evidence="2">The sequence shown here is derived from an EMBL/GenBank/DDBJ whole genome shotgun (WGS) entry which is preliminary data.</text>
</comment>
<accession>C6M2Y5</accession>
<evidence type="ECO:0000313" key="2">
    <source>
        <dbReference type="EMBL" id="EET45249.1"/>
    </source>
</evidence>
<evidence type="ECO:0000313" key="3">
    <source>
        <dbReference type="Proteomes" id="UP000005365"/>
    </source>
</evidence>
<organism evidence="2 3">
    <name type="scientific">Neisseria sicca ATCC 29256</name>
    <dbReference type="NCBI Taxonomy" id="547045"/>
    <lineage>
        <taxon>Bacteria</taxon>
        <taxon>Pseudomonadati</taxon>
        <taxon>Pseudomonadota</taxon>
        <taxon>Betaproteobacteria</taxon>
        <taxon>Neisseriales</taxon>
        <taxon>Neisseriaceae</taxon>
        <taxon>Neisseria</taxon>
    </lineage>
</organism>
<evidence type="ECO:0000256" key="1">
    <source>
        <dbReference type="SAM" id="Phobius"/>
    </source>
</evidence>
<keyword evidence="1" id="KW-0812">Transmembrane</keyword>
<dbReference type="NCBIfam" id="TIGR02523">
    <property type="entry name" value="type_IV_pilV"/>
    <property type="match status" value="1"/>
</dbReference>
<name>C6M2Y5_NEISI</name>
<keyword evidence="1" id="KW-1133">Transmembrane helix</keyword>
<gene>
    <name evidence="2" type="primary">pilV</name>
    <name evidence="2" type="ORF">NEISICOT_00876</name>
</gene>
<dbReference type="EMBL" id="ACKO02000004">
    <property type="protein sequence ID" value="EET45249.1"/>
    <property type="molecule type" value="Genomic_DNA"/>
</dbReference>
<keyword evidence="1" id="KW-0472">Membrane</keyword>
<dbReference type="AlphaFoldDB" id="C6M2Y5"/>
<dbReference type="eggNOG" id="COG4967">
    <property type="taxonomic scope" value="Bacteria"/>
</dbReference>
<protein>
    <submittedName>
        <fullName evidence="2">Type IV pilus modification protein PilV</fullName>
    </submittedName>
</protein>
<keyword evidence="3" id="KW-1185">Reference proteome</keyword>
<feature type="transmembrane region" description="Helical" evidence="1">
    <location>
        <begin position="6"/>
        <end position="23"/>
    </location>
</feature>
<proteinExistence type="predicted"/>
<dbReference type="InterPro" id="IPR013362">
    <property type="entry name" value="Pilus_4_PilV"/>
</dbReference>
<sequence>MTLIEVLVAMFVLAIGVLALLAIQLRTVSSVREAEGQTIVSQLTQNLVEGMLINPRLVECPTPKQGATNSRNGRGWCKNYKDYYTTYGDSSTEPLKKGPLKESMTKEELAKAQLGKFHDELKAALPDSTFYYSVCQDSLTKDPKDSTEPTYDGTFHDNCVKKIEANKEYDTVIKVLWLKDLEGGKAASDVKTYEDSIIYTYQVRVREK</sequence>